<dbReference type="AlphaFoldDB" id="A0A1B9HYU8"/>
<dbReference type="OrthoDB" id="3335211at2759"/>
<reference evidence="2" key="4">
    <citation type="submission" date="2024-02" db="EMBL/GenBank/DDBJ databases">
        <title>Comparative genomics of Cryptococcus and Kwoniella reveals pathogenesis evolution and contrasting modes of karyotype evolution via chromosome fusion or intercentromeric recombination.</title>
        <authorList>
            <person name="Coelho M.A."/>
            <person name="David-Palma M."/>
            <person name="Shea T."/>
            <person name="Bowers K."/>
            <person name="McGinley-Smith S."/>
            <person name="Mohammad A.W."/>
            <person name="Gnirke A."/>
            <person name="Yurkov A.M."/>
            <person name="Nowrousian M."/>
            <person name="Sun S."/>
            <person name="Cuomo C.A."/>
            <person name="Heitman J."/>
        </authorList>
    </citation>
    <scope>NUCLEOTIDE SEQUENCE</scope>
    <source>
        <strain evidence="2">CBS 10737</strain>
    </source>
</reference>
<accession>A0A1B9HYU8</accession>
<gene>
    <name evidence="1" type="ORF">I206_05195</name>
    <name evidence="2" type="ORF">I206_107260</name>
</gene>
<name>A0A1B9HYU8_9TREE</name>
<dbReference type="GeneID" id="30173564"/>
<dbReference type="EMBL" id="KI894013">
    <property type="protein sequence ID" value="OCF48418.1"/>
    <property type="molecule type" value="Genomic_DNA"/>
</dbReference>
<dbReference type="KEGG" id="kpin:30173564"/>
<reference evidence="1" key="1">
    <citation type="submission" date="2013-07" db="EMBL/GenBank/DDBJ databases">
        <title>The Genome Sequence of Cryptococcus pinus CBS10737.</title>
        <authorList>
            <consortium name="The Broad Institute Genome Sequencing Platform"/>
            <person name="Cuomo C."/>
            <person name="Litvintseva A."/>
            <person name="Chen Y."/>
            <person name="Heitman J."/>
            <person name="Sun S."/>
            <person name="Springer D."/>
            <person name="Dromer F."/>
            <person name="Young S.K."/>
            <person name="Zeng Q."/>
            <person name="Gargeya S."/>
            <person name="Fitzgerald M."/>
            <person name="Abouelleil A."/>
            <person name="Alvarado L."/>
            <person name="Berlin A.M."/>
            <person name="Chapman S.B."/>
            <person name="Dewar J."/>
            <person name="Goldberg J."/>
            <person name="Griggs A."/>
            <person name="Gujja S."/>
            <person name="Hansen M."/>
            <person name="Howarth C."/>
            <person name="Imamovic A."/>
            <person name="Larimer J."/>
            <person name="McCowan C."/>
            <person name="Murphy C."/>
            <person name="Pearson M."/>
            <person name="Priest M."/>
            <person name="Roberts A."/>
            <person name="Saif S."/>
            <person name="Shea T."/>
            <person name="Sykes S."/>
            <person name="Wortman J."/>
            <person name="Nusbaum C."/>
            <person name="Birren B."/>
        </authorList>
    </citation>
    <scope>NUCLEOTIDE SEQUENCE [LARGE SCALE GENOMIC DNA]</scope>
    <source>
        <strain evidence="1">CBS 10737</strain>
    </source>
</reference>
<sequence length="148" mass="16873">MSNPLLRIILCGKTTTVGKEVIAGLKPEYEVIRFIISIEEARKEIPLLFSGQTENLSKEEGKGSHDYSKIPDGVMLGQGYDKTNAENLEIICKQQNLKKIPFFLGDRTKPSPPYGPQYGPHIMKRAREALERWRTHPHKEKIDNPILF</sequence>
<dbReference type="Proteomes" id="UP000094020">
    <property type="component" value="Chromosome 10"/>
</dbReference>
<proteinExistence type="predicted"/>
<evidence type="ECO:0000313" key="1">
    <source>
        <dbReference type="EMBL" id="OCF48418.1"/>
    </source>
</evidence>
<evidence type="ECO:0000313" key="3">
    <source>
        <dbReference type="Proteomes" id="UP000094020"/>
    </source>
</evidence>
<reference evidence="2" key="2">
    <citation type="submission" date="2013-07" db="EMBL/GenBank/DDBJ databases">
        <authorList>
            <consortium name="The Broad Institute Genome Sequencing Platform"/>
            <person name="Cuomo C."/>
            <person name="Litvintseva A."/>
            <person name="Chen Y."/>
            <person name="Heitman J."/>
            <person name="Sun S."/>
            <person name="Springer D."/>
            <person name="Dromer F."/>
            <person name="Young S.K."/>
            <person name="Zeng Q."/>
            <person name="Gargeya S."/>
            <person name="Fitzgerald M."/>
            <person name="Abouelleil A."/>
            <person name="Alvarado L."/>
            <person name="Berlin A.M."/>
            <person name="Chapman S.B."/>
            <person name="Dewar J."/>
            <person name="Goldberg J."/>
            <person name="Griggs A."/>
            <person name="Gujja S."/>
            <person name="Hansen M."/>
            <person name="Howarth C."/>
            <person name="Imamovic A."/>
            <person name="Larimer J."/>
            <person name="McCowan C."/>
            <person name="Murphy C."/>
            <person name="Pearson M."/>
            <person name="Priest M."/>
            <person name="Roberts A."/>
            <person name="Saif S."/>
            <person name="Shea T."/>
            <person name="Sykes S."/>
            <person name="Wortman J."/>
            <person name="Nusbaum C."/>
            <person name="Birren B."/>
        </authorList>
    </citation>
    <scope>NUCLEOTIDE SEQUENCE</scope>
    <source>
        <strain evidence="2">CBS 10737</strain>
    </source>
</reference>
<protein>
    <submittedName>
        <fullName evidence="1">Uncharacterized protein</fullName>
    </submittedName>
</protein>
<dbReference type="RefSeq" id="XP_019009637.1">
    <property type="nucleotide sequence ID" value="XM_019156919.1"/>
</dbReference>
<organism evidence="1">
    <name type="scientific">Kwoniella pini CBS 10737</name>
    <dbReference type="NCBI Taxonomy" id="1296096"/>
    <lineage>
        <taxon>Eukaryota</taxon>
        <taxon>Fungi</taxon>
        <taxon>Dikarya</taxon>
        <taxon>Basidiomycota</taxon>
        <taxon>Agaricomycotina</taxon>
        <taxon>Tremellomycetes</taxon>
        <taxon>Tremellales</taxon>
        <taxon>Cryptococcaceae</taxon>
        <taxon>Kwoniella</taxon>
    </lineage>
</organism>
<reference evidence="1" key="3">
    <citation type="submission" date="2016-07" db="EMBL/GenBank/DDBJ databases">
        <title>Evolution of pathogenesis and genome organization in the Tremellales.</title>
        <authorList>
            <person name="Cuomo C."/>
            <person name="Litvintseva A."/>
            <person name="Heitman J."/>
            <person name="Chen Y."/>
            <person name="Sun S."/>
            <person name="Springer D."/>
            <person name="Dromer F."/>
            <person name="Young S."/>
            <person name="Zeng Q."/>
            <person name="Chapman S."/>
            <person name="Gujja S."/>
            <person name="Saif S."/>
            <person name="Birren B."/>
        </authorList>
    </citation>
    <scope>NUCLEOTIDE SEQUENCE</scope>
    <source>
        <strain evidence="1">CBS 10737</strain>
    </source>
</reference>
<keyword evidence="3" id="KW-1185">Reference proteome</keyword>
<evidence type="ECO:0000313" key="2">
    <source>
        <dbReference type="EMBL" id="WWC73293.1"/>
    </source>
</evidence>
<dbReference type="EMBL" id="CP144528">
    <property type="protein sequence ID" value="WWC73293.1"/>
    <property type="molecule type" value="Genomic_DNA"/>
</dbReference>